<evidence type="ECO:0000256" key="1">
    <source>
        <dbReference type="ARBA" id="ARBA00004651"/>
    </source>
</evidence>
<dbReference type="KEGG" id="nah:F5544_06265"/>
<dbReference type="Gene3D" id="1.20.1250.20">
    <property type="entry name" value="MFS general substrate transporter like domains"/>
    <property type="match status" value="1"/>
</dbReference>
<feature type="transmembrane region" description="Helical" evidence="7">
    <location>
        <begin position="258"/>
        <end position="285"/>
    </location>
</feature>
<evidence type="ECO:0000256" key="3">
    <source>
        <dbReference type="ARBA" id="ARBA00022475"/>
    </source>
</evidence>
<feature type="transmembrane region" description="Helical" evidence="7">
    <location>
        <begin position="46"/>
        <end position="65"/>
    </location>
</feature>
<name>A0A6G9Y7P3_9NOCA</name>
<dbReference type="NCBIfam" id="TIGR00711">
    <property type="entry name" value="efflux_EmrB"/>
    <property type="match status" value="1"/>
</dbReference>
<feature type="transmembrane region" description="Helical" evidence="7">
    <location>
        <begin position="199"/>
        <end position="217"/>
    </location>
</feature>
<keyword evidence="3" id="KW-1003">Cell membrane</keyword>
<dbReference type="RefSeq" id="WP_167472305.1">
    <property type="nucleotide sequence ID" value="NZ_CP046172.1"/>
</dbReference>
<dbReference type="Gene3D" id="1.20.1720.10">
    <property type="entry name" value="Multidrug resistance protein D"/>
    <property type="match status" value="1"/>
</dbReference>
<organism evidence="9 10">
    <name type="scientific">Nocardia arthritidis</name>
    <dbReference type="NCBI Taxonomy" id="228602"/>
    <lineage>
        <taxon>Bacteria</taxon>
        <taxon>Bacillati</taxon>
        <taxon>Actinomycetota</taxon>
        <taxon>Actinomycetes</taxon>
        <taxon>Mycobacteriales</taxon>
        <taxon>Nocardiaceae</taxon>
        <taxon>Nocardia</taxon>
    </lineage>
</organism>
<evidence type="ECO:0000313" key="10">
    <source>
        <dbReference type="Proteomes" id="UP000503540"/>
    </source>
</evidence>
<feature type="transmembrane region" description="Helical" evidence="7">
    <location>
        <begin position="77"/>
        <end position="96"/>
    </location>
</feature>
<evidence type="ECO:0000256" key="7">
    <source>
        <dbReference type="SAM" id="Phobius"/>
    </source>
</evidence>
<dbReference type="GO" id="GO:0022857">
    <property type="term" value="F:transmembrane transporter activity"/>
    <property type="evidence" value="ECO:0007669"/>
    <property type="project" value="InterPro"/>
</dbReference>
<evidence type="ECO:0000313" key="9">
    <source>
        <dbReference type="EMBL" id="QIS09164.1"/>
    </source>
</evidence>
<dbReference type="SUPFAM" id="SSF103473">
    <property type="entry name" value="MFS general substrate transporter"/>
    <property type="match status" value="1"/>
</dbReference>
<keyword evidence="10" id="KW-1185">Reference proteome</keyword>
<evidence type="ECO:0000256" key="6">
    <source>
        <dbReference type="ARBA" id="ARBA00023136"/>
    </source>
</evidence>
<dbReference type="PANTHER" id="PTHR42718">
    <property type="entry name" value="MAJOR FACILITATOR SUPERFAMILY MULTIDRUG TRANSPORTER MFSC"/>
    <property type="match status" value="1"/>
</dbReference>
<comment type="subcellular location">
    <subcellularLocation>
        <location evidence="1">Cell membrane</location>
        <topology evidence="1">Multi-pass membrane protein</topology>
    </subcellularLocation>
</comment>
<dbReference type="EMBL" id="CP046172">
    <property type="protein sequence ID" value="QIS09164.1"/>
    <property type="molecule type" value="Genomic_DNA"/>
</dbReference>
<evidence type="ECO:0000256" key="4">
    <source>
        <dbReference type="ARBA" id="ARBA00022692"/>
    </source>
</evidence>
<feature type="transmembrane region" description="Helical" evidence="7">
    <location>
        <begin position="333"/>
        <end position="351"/>
    </location>
</feature>
<dbReference type="PROSITE" id="PS50850">
    <property type="entry name" value="MFS"/>
    <property type="match status" value="1"/>
</dbReference>
<dbReference type="InterPro" id="IPR011701">
    <property type="entry name" value="MFS"/>
</dbReference>
<dbReference type="CDD" id="cd17321">
    <property type="entry name" value="MFS_MMR_MDR_like"/>
    <property type="match status" value="1"/>
</dbReference>
<dbReference type="InterPro" id="IPR020846">
    <property type="entry name" value="MFS_dom"/>
</dbReference>
<feature type="transmembrane region" description="Helical" evidence="7">
    <location>
        <begin position="102"/>
        <end position="127"/>
    </location>
</feature>
<dbReference type="InterPro" id="IPR036259">
    <property type="entry name" value="MFS_trans_sf"/>
</dbReference>
<keyword evidence="4 7" id="KW-0812">Transmembrane</keyword>
<evidence type="ECO:0000256" key="2">
    <source>
        <dbReference type="ARBA" id="ARBA00022448"/>
    </source>
</evidence>
<feature type="transmembrane region" description="Helical" evidence="7">
    <location>
        <begin position="357"/>
        <end position="377"/>
    </location>
</feature>
<accession>A0A6G9Y7P3</accession>
<sequence length="512" mass="53269">MNVDSTRRWLALGALAVAMLTIGLDVTVLTVALPTLAADLHAGTGALQWFSSAYTLALAALMLPFGALGDRYGRKKVLLAALLLFGVASAACTFATSPGQLIAGRTVLGVAAAAMIPLSLAVLPVLFPGQEERQRALTVWITATSVGIPLGPLVGGWLLRHFWWGSAFLINVPMVIIGALAVAALVPESRSANRLPIDLFGVLLSALGMLGLTYGFIRFGEHGWGDPTSWVIVAAGVVGLTIFIWWQRRIDHPLIDLGLFAVSGFRWGTVFLIVVNFAMFGMFFTVPQYFQAVLGVDPFGSGLRLLPLIGGLLVGSRFVNGLLSALGVRTVEIIGFALLAAGLGIGALTTVDSGYGYTALWITVLGIGMGFVMPAANGQAMGVLTAERSGSGSALLQALRQAGGTIGVAVLGTVLANQYRAELGPLDREPISDGVTAGVAVARKLGNADALRQVQSAFLGGMGAMLWVCAAICVIAIPLVWFVLPGRSADSAQAQAASTEPIPDEPESTHVG</sequence>
<dbReference type="AlphaFoldDB" id="A0A6G9Y7P3"/>
<keyword evidence="2" id="KW-0813">Transport</keyword>
<dbReference type="Pfam" id="PF07690">
    <property type="entry name" value="MFS_1"/>
    <property type="match status" value="1"/>
</dbReference>
<protein>
    <submittedName>
        <fullName evidence="9">DHA2 family efflux MFS transporter permease subunit</fullName>
    </submittedName>
</protein>
<feature type="transmembrane region" description="Helical" evidence="7">
    <location>
        <begin position="464"/>
        <end position="484"/>
    </location>
</feature>
<dbReference type="GO" id="GO:0005886">
    <property type="term" value="C:plasma membrane"/>
    <property type="evidence" value="ECO:0007669"/>
    <property type="project" value="UniProtKB-SubCell"/>
</dbReference>
<dbReference type="InterPro" id="IPR004638">
    <property type="entry name" value="EmrB-like"/>
</dbReference>
<gene>
    <name evidence="9" type="ORF">F5544_06265</name>
</gene>
<feature type="transmembrane region" description="Helical" evidence="7">
    <location>
        <begin position="229"/>
        <end position="246"/>
    </location>
</feature>
<evidence type="ECO:0000259" key="8">
    <source>
        <dbReference type="PROSITE" id="PS50850"/>
    </source>
</evidence>
<dbReference type="Proteomes" id="UP000503540">
    <property type="component" value="Chromosome"/>
</dbReference>
<feature type="transmembrane region" description="Helical" evidence="7">
    <location>
        <begin position="139"/>
        <end position="159"/>
    </location>
</feature>
<feature type="transmembrane region" description="Helical" evidence="7">
    <location>
        <begin position="12"/>
        <end position="34"/>
    </location>
</feature>
<feature type="transmembrane region" description="Helical" evidence="7">
    <location>
        <begin position="165"/>
        <end position="187"/>
    </location>
</feature>
<evidence type="ECO:0000256" key="5">
    <source>
        <dbReference type="ARBA" id="ARBA00022989"/>
    </source>
</evidence>
<feature type="domain" description="Major facilitator superfamily (MFS) profile" evidence="8">
    <location>
        <begin position="11"/>
        <end position="488"/>
    </location>
</feature>
<reference evidence="9 10" key="1">
    <citation type="journal article" date="2019" name="ACS Chem. Biol.">
        <title>Identification and Mobilization of a Cryptic Antibiotic Biosynthesis Gene Locus from a Human-Pathogenic Nocardia Isolate.</title>
        <authorList>
            <person name="Herisse M."/>
            <person name="Ishida K."/>
            <person name="Porter J.L."/>
            <person name="Howden B."/>
            <person name="Hertweck C."/>
            <person name="Stinear T.P."/>
            <person name="Pidot S.J."/>
        </authorList>
    </citation>
    <scope>NUCLEOTIDE SEQUENCE [LARGE SCALE GENOMIC DNA]</scope>
    <source>
        <strain evidence="9 10">AUSMDU00012717</strain>
    </source>
</reference>
<proteinExistence type="predicted"/>
<keyword evidence="5 7" id="KW-1133">Transmembrane helix</keyword>
<dbReference type="PANTHER" id="PTHR42718:SF42">
    <property type="entry name" value="EXPORT PROTEIN"/>
    <property type="match status" value="1"/>
</dbReference>
<keyword evidence="6 7" id="KW-0472">Membrane</keyword>